<dbReference type="InterPro" id="IPR038330">
    <property type="entry name" value="TspO/MBR-related_sf"/>
</dbReference>
<evidence type="ECO:0000256" key="1">
    <source>
        <dbReference type="ARBA" id="ARBA00004141"/>
    </source>
</evidence>
<dbReference type="Gramene" id="FCD_00006938-RA">
    <property type="protein sequence ID" value="FCD_00006938-RA:cds"/>
    <property type="gene ID" value="FCD_00006938"/>
</dbReference>
<evidence type="ECO:0000256" key="2">
    <source>
        <dbReference type="ARBA" id="ARBA00007524"/>
    </source>
</evidence>
<evidence type="ECO:0000313" key="9">
    <source>
        <dbReference type="Proteomes" id="UP001187192"/>
    </source>
</evidence>
<evidence type="ECO:0000256" key="7">
    <source>
        <dbReference type="SAM" id="Phobius"/>
    </source>
</evidence>
<proteinExistence type="inferred from homology"/>
<evidence type="ECO:0000256" key="4">
    <source>
        <dbReference type="ARBA" id="ARBA00022989"/>
    </source>
</evidence>
<feature type="transmembrane region" description="Helical" evidence="7">
    <location>
        <begin position="122"/>
        <end position="142"/>
    </location>
</feature>
<feature type="transmembrane region" description="Helical" evidence="7">
    <location>
        <begin position="148"/>
        <end position="166"/>
    </location>
</feature>
<feature type="region of interest" description="Disordered" evidence="6">
    <location>
        <begin position="1"/>
        <end position="33"/>
    </location>
</feature>
<dbReference type="GO" id="GO:0006778">
    <property type="term" value="P:porphyrin-containing compound metabolic process"/>
    <property type="evidence" value="ECO:0007669"/>
    <property type="project" value="EnsemblPlants"/>
</dbReference>
<dbReference type="GO" id="GO:0005783">
    <property type="term" value="C:endoplasmic reticulum"/>
    <property type="evidence" value="ECO:0007669"/>
    <property type="project" value="EnsemblPlants"/>
</dbReference>
<sequence length="197" mass="21171">MDSQNLKQRTTGDSSVVTEETTAGDDKITKKSSRRGRARTALAKRGLRSLAVAVSVPVCLTLLAVYLGSSDTYKNTTASKPPFWFPPLWALHFTSTASAFLMGLAAWLVWAEGGFHASPTALYLYLAQLMLSLVWDPVVFGAGSSRAGLVMCMGMLGALIGCYQAFKAVNPIASEVIKPCLAWTAFLALVNLTLVYL</sequence>
<dbReference type="Proteomes" id="UP001187192">
    <property type="component" value="Unassembled WGS sequence"/>
</dbReference>
<keyword evidence="4 7" id="KW-1133">Transmembrane helix</keyword>
<keyword evidence="5 7" id="KW-0472">Membrane</keyword>
<evidence type="ECO:0000313" key="8">
    <source>
        <dbReference type="EMBL" id="GMN38036.1"/>
    </source>
</evidence>
<feature type="transmembrane region" description="Helical" evidence="7">
    <location>
        <begin position="88"/>
        <end position="110"/>
    </location>
</feature>
<feature type="transmembrane region" description="Helical" evidence="7">
    <location>
        <begin position="47"/>
        <end position="68"/>
    </location>
</feature>
<name>A0AA88D0R1_FICCA</name>
<evidence type="ECO:0000256" key="3">
    <source>
        <dbReference type="ARBA" id="ARBA00022692"/>
    </source>
</evidence>
<feature type="compositionally biased region" description="Polar residues" evidence="6">
    <location>
        <begin position="1"/>
        <end position="21"/>
    </location>
</feature>
<dbReference type="GO" id="GO:0009737">
    <property type="term" value="P:response to abscisic acid"/>
    <property type="evidence" value="ECO:0007669"/>
    <property type="project" value="EnsemblPlants"/>
</dbReference>
<dbReference type="GO" id="GO:0009651">
    <property type="term" value="P:response to salt stress"/>
    <property type="evidence" value="ECO:0007669"/>
    <property type="project" value="EnsemblPlants"/>
</dbReference>
<organism evidence="8 9">
    <name type="scientific">Ficus carica</name>
    <name type="common">Common fig</name>
    <dbReference type="NCBI Taxonomy" id="3494"/>
    <lineage>
        <taxon>Eukaryota</taxon>
        <taxon>Viridiplantae</taxon>
        <taxon>Streptophyta</taxon>
        <taxon>Embryophyta</taxon>
        <taxon>Tracheophyta</taxon>
        <taxon>Spermatophyta</taxon>
        <taxon>Magnoliopsida</taxon>
        <taxon>eudicotyledons</taxon>
        <taxon>Gunneridae</taxon>
        <taxon>Pentapetalae</taxon>
        <taxon>rosids</taxon>
        <taxon>fabids</taxon>
        <taxon>Rosales</taxon>
        <taxon>Moraceae</taxon>
        <taxon>Ficeae</taxon>
        <taxon>Ficus</taxon>
    </lineage>
</organism>
<dbReference type="Pfam" id="PF03073">
    <property type="entry name" value="TspO_MBR"/>
    <property type="match status" value="1"/>
</dbReference>
<keyword evidence="9" id="KW-1185">Reference proteome</keyword>
<comment type="similarity">
    <text evidence="2">Belongs to the TspO/BZRP family.</text>
</comment>
<dbReference type="PANTHER" id="PTHR10057">
    <property type="entry name" value="PERIPHERAL-TYPE BENZODIAZEPINE RECEPTOR"/>
    <property type="match status" value="1"/>
</dbReference>
<feature type="transmembrane region" description="Helical" evidence="7">
    <location>
        <begin position="178"/>
        <end position="196"/>
    </location>
</feature>
<dbReference type="PANTHER" id="PTHR10057:SF0">
    <property type="entry name" value="TRANSLOCATOR PROTEIN"/>
    <property type="match status" value="1"/>
</dbReference>
<evidence type="ECO:0000256" key="6">
    <source>
        <dbReference type="SAM" id="MobiDB-lite"/>
    </source>
</evidence>
<evidence type="ECO:0008006" key="10">
    <source>
        <dbReference type="Google" id="ProtNLM"/>
    </source>
</evidence>
<dbReference type="AlphaFoldDB" id="A0AA88D0R1"/>
<comment type="subcellular location">
    <subcellularLocation>
        <location evidence="1">Membrane</location>
        <topology evidence="1">Multi-pass membrane protein</topology>
    </subcellularLocation>
</comment>
<keyword evidence="3 7" id="KW-0812">Transmembrane</keyword>
<dbReference type="EMBL" id="BTGU01000007">
    <property type="protein sequence ID" value="GMN38036.1"/>
    <property type="molecule type" value="Genomic_DNA"/>
</dbReference>
<dbReference type="InterPro" id="IPR004307">
    <property type="entry name" value="TspO_MBR"/>
</dbReference>
<dbReference type="GO" id="GO:0005795">
    <property type="term" value="C:Golgi stack"/>
    <property type="evidence" value="ECO:0007669"/>
    <property type="project" value="EnsemblPlants"/>
</dbReference>
<dbReference type="GO" id="GO:0020037">
    <property type="term" value="F:heme binding"/>
    <property type="evidence" value="ECO:0007669"/>
    <property type="project" value="EnsemblPlants"/>
</dbReference>
<reference evidence="8" key="1">
    <citation type="submission" date="2023-07" db="EMBL/GenBank/DDBJ databases">
        <title>draft genome sequence of fig (Ficus carica).</title>
        <authorList>
            <person name="Takahashi T."/>
            <person name="Nishimura K."/>
        </authorList>
    </citation>
    <scope>NUCLEOTIDE SEQUENCE</scope>
</reference>
<accession>A0AA88D0R1</accession>
<dbReference type="Gene3D" id="1.20.1260.100">
    <property type="entry name" value="TspO/MBR protein"/>
    <property type="match status" value="1"/>
</dbReference>
<dbReference type="CDD" id="cd15904">
    <property type="entry name" value="TSPO_MBR"/>
    <property type="match status" value="1"/>
</dbReference>
<comment type="caution">
    <text evidence="8">The sequence shown here is derived from an EMBL/GenBank/DDBJ whole genome shotgun (WGS) entry which is preliminary data.</text>
</comment>
<dbReference type="FunFam" id="1.20.1260.100:FF:000001">
    <property type="entry name" value="translocator protein 2"/>
    <property type="match status" value="1"/>
</dbReference>
<protein>
    <recommendedName>
        <fullName evidence="10">Translocator protein homolog</fullName>
    </recommendedName>
</protein>
<gene>
    <name evidence="8" type="ORF">TIFTF001_007312</name>
</gene>
<evidence type="ECO:0000256" key="5">
    <source>
        <dbReference type="ARBA" id="ARBA00023136"/>
    </source>
</evidence>
<dbReference type="GO" id="GO:0016020">
    <property type="term" value="C:membrane"/>
    <property type="evidence" value="ECO:0007669"/>
    <property type="project" value="UniProtKB-SubCell"/>
</dbReference>